<dbReference type="GO" id="GO:0005634">
    <property type="term" value="C:nucleus"/>
    <property type="evidence" value="ECO:0007669"/>
    <property type="project" value="TreeGrafter"/>
</dbReference>
<accession>A0AAD3HP94</accession>
<feature type="compositionally biased region" description="Low complexity" evidence="1">
    <location>
        <begin position="567"/>
        <end position="584"/>
    </location>
</feature>
<sequence>WGLAVMGFRPGHAWMQRVSSAVASMAGGGETAEADVALEPDNDDDAAPADAWWHQHLNAAANAVVAAAATATPAATALPGGTPNTPQLDVRQTCTCIWALARLGHRPAPADMQALLRHLCSPHLPPRQQPPSSASSASSYTSYHAAGNNATASAAAAAASGNDGGGGGTRLLAAATPQDLSVLLHALGVLRYLPEPQHVFLLVAATSARLHSASERDLVIWAVALSRLRIALPVPWFAAYLRAVAPRLHALPPLGLLHWLHAMTWLRSTQRLSASCFTASTSAPAMGLTGGQQGQQGHRQQSQQQGHEEQGAGAGCCRPAGHQRPQELPGARVGPWIVVSLPLRQHGSPGVQAVQEQGGGGEEGAVADHHASAAMPSGMRARTQAMDGTSFIDSSSSSSSLSSSPPCIPASPHLHRGPPVAAATWPQLASISGGCGVLLRPASRLLHPRLLCKIVRQMISVLPYLGLEQQCCLAWAVARLGRAVGNHWVVMLVRQTQAALEQRLRLGPRSGMLQQQQQQQQQPRGGAVGAVVEGRWLLKMVRALAETLRRHDQQHTRLRFLRANKTQQQPQLQQRSPQLSSLGPRHPHHRVHRSQRGPHQPANLVSRRWVELVLSALLPQLPSLGNKQLLRLLRALGRLRTRRQQGALGAELRAYCRARVGATCGGSGEEACDVTTA</sequence>
<comment type="caution">
    <text evidence="2">The sequence shown here is derived from an EMBL/GenBank/DDBJ whole genome shotgun (WGS) entry which is preliminary data.</text>
</comment>
<protein>
    <submittedName>
        <fullName evidence="2">Uncharacterized protein</fullName>
    </submittedName>
</protein>
<feature type="region of interest" description="Disordered" evidence="1">
    <location>
        <begin position="562"/>
        <end position="602"/>
    </location>
</feature>
<evidence type="ECO:0000313" key="3">
    <source>
        <dbReference type="Proteomes" id="UP001054857"/>
    </source>
</evidence>
<feature type="compositionally biased region" description="Basic residues" evidence="1">
    <location>
        <begin position="585"/>
        <end position="596"/>
    </location>
</feature>
<feature type="compositionally biased region" description="Low complexity" evidence="1">
    <location>
        <begin position="295"/>
        <end position="305"/>
    </location>
</feature>
<evidence type="ECO:0000256" key="1">
    <source>
        <dbReference type="SAM" id="MobiDB-lite"/>
    </source>
</evidence>
<organism evidence="2 3">
    <name type="scientific">Astrephomene gubernaculifera</name>
    <dbReference type="NCBI Taxonomy" id="47775"/>
    <lineage>
        <taxon>Eukaryota</taxon>
        <taxon>Viridiplantae</taxon>
        <taxon>Chlorophyta</taxon>
        <taxon>core chlorophytes</taxon>
        <taxon>Chlorophyceae</taxon>
        <taxon>CS clade</taxon>
        <taxon>Chlamydomonadales</taxon>
        <taxon>Astrephomenaceae</taxon>
        <taxon>Astrephomene</taxon>
    </lineage>
</organism>
<gene>
    <name evidence="2" type="ORF">Agub_g9865</name>
</gene>
<evidence type="ECO:0000313" key="2">
    <source>
        <dbReference type="EMBL" id="GFR48033.1"/>
    </source>
</evidence>
<keyword evidence="3" id="KW-1185">Reference proteome</keyword>
<feature type="region of interest" description="Disordered" evidence="1">
    <location>
        <begin position="286"/>
        <end position="330"/>
    </location>
</feature>
<dbReference type="PANTHER" id="PTHR14312">
    <property type="entry name" value="CREB/ATF BZIP TRANSCRIPTION FACTOR"/>
    <property type="match status" value="1"/>
</dbReference>
<feature type="compositionally biased region" description="Low complexity" evidence="1">
    <location>
        <begin position="394"/>
        <end position="404"/>
    </location>
</feature>
<dbReference type="GO" id="GO:0010468">
    <property type="term" value="P:regulation of gene expression"/>
    <property type="evidence" value="ECO:0007669"/>
    <property type="project" value="TreeGrafter"/>
</dbReference>
<feature type="non-terminal residue" evidence="2">
    <location>
        <position position="677"/>
    </location>
</feature>
<dbReference type="GO" id="GO:0043565">
    <property type="term" value="F:sequence-specific DNA binding"/>
    <property type="evidence" value="ECO:0007669"/>
    <property type="project" value="TreeGrafter"/>
</dbReference>
<feature type="region of interest" description="Disordered" evidence="1">
    <location>
        <begin position="121"/>
        <end position="140"/>
    </location>
</feature>
<reference evidence="2 3" key="1">
    <citation type="journal article" date="2021" name="Sci. Rep.">
        <title>Genome sequencing of the multicellular alga Astrephomene provides insights into convergent evolution of germ-soma differentiation.</title>
        <authorList>
            <person name="Yamashita S."/>
            <person name="Yamamoto K."/>
            <person name="Matsuzaki R."/>
            <person name="Suzuki S."/>
            <person name="Yamaguchi H."/>
            <person name="Hirooka S."/>
            <person name="Minakuchi Y."/>
            <person name="Miyagishima S."/>
            <person name="Kawachi M."/>
            <person name="Toyoda A."/>
            <person name="Nozaki H."/>
        </authorList>
    </citation>
    <scope>NUCLEOTIDE SEQUENCE [LARGE SCALE GENOMIC DNA]</scope>
    <source>
        <strain evidence="2 3">NIES-4017</strain>
    </source>
</reference>
<dbReference type="EMBL" id="BMAR01000021">
    <property type="protein sequence ID" value="GFR48033.1"/>
    <property type="molecule type" value="Genomic_DNA"/>
</dbReference>
<feature type="region of interest" description="Disordered" evidence="1">
    <location>
        <begin position="389"/>
        <end position="415"/>
    </location>
</feature>
<dbReference type="AlphaFoldDB" id="A0AAD3HP94"/>
<name>A0AAD3HP94_9CHLO</name>
<dbReference type="PANTHER" id="PTHR14312:SF1">
    <property type="entry name" value="BASIC-LEUCINE ZIPPER TRANSCRIPTION FACTOR A"/>
    <property type="match status" value="1"/>
</dbReference>
<proteinExistence type="predicted"/>
<dbReference type="Proteomes" id="UP001054857">
    <property type="component" value="Unassembled WGS sequence"/>
</dbReference>
<feature type="non-terminal residue" evidence="2">
    <location>
        <position position="1"/>
    </location>
</feature>